<dbReference type="InterPro" id="IPR006319">
    <property type="entry name" value="PEP_synth"/>
</dbReference>
<dbReference type="Pfam" id="PF00391">
    <property type="entry name" value="PEP-utilizers"/>
    <property type="match status" value="1"/>
</dbReference>
<dbReference type="FunFam" id="3.30.470.20:FF:000017">
    <property type="entry name" value="Phosphoenolpyruvate synthase"/>
    <property type="match status" value="1"/>
</dbReference>
<evidence type="ECO:0000256" key="10">
    <source>
        <dbReference type="ARBA" id="ARBA00022777"/>
    </source>
</evidence>
<keyword evidence="11 15" id="KW-0067">ATP-binding</keyword>
<dbReference type="NCBIfam" id="TIGR01418">
    <property type="entry name" value="PEP_synth"/>
    <property type="match status" value="1"/>
</dbReference>
<dbReference type="STRING" id="475255.SAMN04488101_106150"/>
<dbReference type="Gene3D" id="3.50.30.10">
    <property type="entry name" value="Phosphohistidine domain"/>
    <property type="match status" value="1"/>
</dbReference>
<protein>
    <recommendedName>
        <fullName evidence="6 15">Phosphoenolpyruvate synthase</fullName>
        <shortName evidence="15">PEP synthase</shortName>
        <ecNumber evidence="5 15">2.7.9.2</ecNumber>
    </recommendedName>
    <alternativeName>
        <fullName evidence="13 15">Pyruvate, water dikinase</fullName>
    </alternativeName>
</protein>
<dbReference type="InterPro" id="IPR008279">
    <property type="entry name" value="PEP-util_enz_mobile_dom"/>
</dbReference>
<evidence type="ECO:0000259" key="17">
    <source>
        <dbReference type="Pfam" id="PF01326"/>
    </source>
</evidence>
<dbReference type="InterPro" id="IPR000121">
    <property type="entry name" value="PEP_util_C"/>
</dbReference>
<reference evidence="19 20" key="1">
    <citation type="submission" date="2017-04" db="EMBL/GenBank/DDBJ databases">
        <authorList>
            <person name="Afonso C.L."/>
            <person name="Miller P.J."/>
            <person name="Scott M.A."/>
            <person name="Spackman E."/>
            <person name="Goraichik I."/>
            <person name="Dimitrov K.M."/>
            <person name="Suarez D.L."/>
            <person name="Swayne D.E."/>
        </authorList>
    </citation>
    <scope>NUCLEOTIDE SEQUENCE [LARGE SCALE GENOMIC DNA]</scope>
    <source>
        <strain evidence="19 20">DSM 19625</strain>
    </source>
</reference>
<evidence type="ECO:0000256" key="14">
    <source>
        <dbReference type="ARBA" id="ARBA00047700"/>
    </source>
</evidence>
<feature type="domain" description="PEP-utilising enzyme mobile" evidence="16">
    <location>
        <begin position="381"/>
        <end position="452"/>
    </location>
</feature>
<sequence length="788" mass="87623">MNYIKKFSEITIKDIGEVGGKNASLGEMFTQLSPRGVLVPKGFAVTAAAYRYFIRCNNLEVVIPDLLKTLDRKDYSNLSEIGRKIRELIMAGRLTNDVGMDIIGAYEAVFESDTQEVAVRSSATAEDLPEASFAGQHESYLNIKGNYPLLYAVKQCYASLYTDRAIKYREDMGFDHNKVYLSVGVQEMIRSDIGCSGVGFTLEPESGFRDIIHIAGVWGLGENIVQGTVTPDEFLVFKPSLDKGLKSIIQKNLGSKSKIMVYAGDEDDVNATVNNDTPFDLRDQFVLEDKEIERLAKWALIIEQHYERPMDFEWAKDGIDHQLYILQARPETVHGHQKKLQLKTFRLTELGRELVRGEAIGSKITAGFARILNAPDEAGKLKEGDILVTDTTSPDWDPILKKVAGIITNRGGRTSHAAIVARELGTPAIVGTTSATDKIVDGDLITLNCAEGKTGYIYEGKLAWKEDVVELVDVGLPDTPKVQLIIADPEKAFDLSFYPNHGVGLLRIEFMISNFIRIHPMALIQFDKVNNPDERAVIEHLTSHYPDKKSYFVDQLSKGVAIIAAAFYPKEVIVRMSDFKSNEYAGLIGGKSFEPEEENPMIGFRGASRYYHEHYKEAFELECEAMKVVRNEMGFTNVKLMIPFCRTVQEGEKVIGLMEQYGLRRGDNGLEVFVMAEIPSNILLAEEFAKLFDGFSIGSNDLTQLTLGIDRDSALIADLFDEQNAASKQLILQMIQKGKLLGKKVGLCGQAPSDSESFTRLLVEAGIDSISFNADALIQGIKNINKVH</sequence>
<dbReference type="InterPro" id="IPR036637">
    <property type="entry name" value="Phosphohistidine_dom_sf"/>
</dbReference>
<dbReference type="Gene3D" id="3.30.470.20">
    <property type="entry name" value="ATP-grasp fold, B domain"/>
    <property type="match status" value="1"/>
</dbReference>
<evidence type="ECO:0000256" key="11">
    <source>
        <dbReference type="ARBA" id="ARBA00022840"/>
    </source>
</evidence>
<dbReference type="FunFam" id="3.30.1490.20:FF:000010">
    <property type="entry name" value="Phosphoenolpyruvate synthase"/>
    <property type="match status" value="1"/>
</dbReference>
<gene>
    <name evidence="19" type="ORF">SAMN04488101_106150</name>
</gene>
<evidence type="ECO:0000256" key="9">
    <source>
        <dbReference type="ARBA" id="ARBA00022741"/>
    </source>
</evidence>
<dbReference type="GO" id="GO:0046872">
    <property type="term" value="F:metal ion binding"/>
    <property type="evidence" value="ECO:0007669"/>
    <property type="project" value="UniProtKB-KW"/>
</dbReference>
<name>A0A1W2DBF5_9SPHI</name>
<comment type="catalytic activity">
    <reaction evidence="14 15">
        <text>pyruvate + ATP + H2O = phosphoenolpyruvate + AMP + phosphate + 2 H(+)</text>
        <dbReference type="Rhea" id="RHEA:11364"/>
        <dbReference type="ChEBI" id="CHEBI:15361"/>
        <dbReference type="ChEBI" id="CHEBI:15377"/>
        <dbReference type="ChEBI" id="CHEBI:15378"/>
        <dbReference type="ChEBI" id="CHEBI:30616"/>
        <dbReference type="ChEBI" id="CHEBI:43474"/>
        <dbReference type="ChEBI" id="CHEBI:58702"/>
        <dbReference type="ChEBI" id="CHEBI:456215"/>
        <dbReference type="EC" id="2.7.9.2"/>
    </reaction>
</comment>
<keyword evidence="9 15" id="KW-0547">Nucleotide-binding</keyword>
<keyword evidence="10 15" id="KW-0418">Kinase</keyword>
<dbReference type="Pfam" id="PF02896">
    <property type="entry name" value="PEP-utilizers_C"/>
    <property type="match status" value="1"/>
</dbReference>
<feature type="domain" description="PEP-utilising enzyme C-terminal" evidence="18">
    <location>
        <begin position="485"/>
        <end position="780"/>
    </location>
</feature>
<organism evidence="19 20">
    <name type="scientific">Pedobacter nyackensis</name>
    <dbReference type="NCBI Taxonomy" id="475255"/>
    <lineage>
        <taxon>Bacteria</taxon>
        <taxon>Pseudomonadati</taxon>
        <taxon>Bacteroidota</taxon>
        <taxon>Sphingobacteriia</taxon>
        <taxon>Sphingobacteriales</taxon>
        <taxon>Sphingobacteriaceae</taxon>
        <taxon>Pedobacter</taxon>
    </lineage>
</organism>
<dbReference type="NCBIfam" id="NF005057">
    <property type="entry name" value="PRK06464.1"/>
    <property type="match status" value="1"/>
</dbReference>
<keyword evidence="20" id="KW-1185">Reference proteome</keyword>
<dbReference type="AlphaFoldDB" id="A0A1W2DBF5"/>
<dbReference type="GO" id="GO:0006094">
    <property type="term" value="P:gluconeogenesis"/>
    <property type="evidence" value="ECO:0007669"/>
    <property type="project" value="UniProtKB-UniPathway"/>
</dbReference>
<evidence type="ECO:0000256" key="4">
    <source>
        <dbReference type="ARBA" id="ARBA00007837"/>
    </source>
</evidence>
<dbReference type="UniPathway" id="UPA00138"/>
<dbReference type="PANTHER" id="PTHR43030:SF1">
    <property type="entry name" value="PHOSPHOENOLPYRUVATE SYNTHASE"/>
    <property type="match status" value="1"/>
</dbReference>
<feature type="domain" description="Pyruvate phosphate dikinase AMP/ATP-binding" evidence="17">
    <location>
        <begin position="17"/>
        <end position="342"/>
    </location>
</feature>
<dbReference type="Gene3D" id="3.20.20.60">
    <property type="entry name" value="Phosphoenolpyruvate-binding domains"/>
    <property type="match status" value="1"/>
</dbReference>
<dbReference type="GO" id="GO:0008986">
    <property type="term" value="F:pyruvate, water dikinase activity"/>
    <property type="evidence" value="ECO:0007669"/>
    <property type="project" value="UniProtKB-EC"/>
</dbReference>
<evidence type="ECO:0000313" key="20">
    <source>
        <dbReference type="Proteomes" id="UP000192678"/>
    </source>
</evidence>
<comment type="pathway">
    <text evidence="3 15">Carbohydrate biosynthesis; gluconeogenesis.</text>
</comment>
<dbReference type="InterPro" id="IPR018274">
    <property type="entry name" value="PEP_util_AS"/>
</dbReference>
<dbReference type="PROSITE" id="PS00742">
    <property type="entry name" value="PEP_ENZYMES_2"/>
    <property type="match status" value="1"/>
</dbReference>
<dbReference type="InterPro" id="IPR002192">
    <property type="entry name" value="PPDK_AMP/ATP-bd"/>
</dbReference>
<dbReference type="RefSeq" id="WP_084289753.1">
    <property type="nucleotide sequence ID" value="NZ_FWYB01000006.1"/>
</dbReference>
<evidence type="ECO:0000256" key="7">
    <source>
        <dbReference type="ARBA" id="ARBA00022679"/>
    </source>
</evidence>
<dbReference type="InterPro" id="IPR013815">
    <property type="entry name" value="ATP_grasp_subdomain_1"/>
</dbReference>
<dbReference type="InterPro" id="IPR040442">
    <property type="entry name" value="Pyrv_kinase-like_dom_sf"/>
</dbReference>
<dbReference type="Gene3D" id="3.30.1490.20">
    <property type="entry name" value="ATP-grasp fold, A domain"/>
    <property type="match status" value="1"/>
</dbReference>
<dbReference type="PRINTS" id="PR01736">
    <property type="entry name" value="PHPHTRNFRASE"/>
</dbReference>
<dbReference type="OrthoDB" id="9765468at2"/>
<evidence type="ECO:0000256" key="1">
    <source>
        <dbReference type="ARBA" id="ARBA00001946"/>
    </source>
</evidence>
<dbReference type="PIRSF" id="PIRSF000854">
    <property type="entry name" value="PEP_synthase"/>
    <property type="match status" value="1"/>
</dbReference>
<keyword evidence="19" id="KW-0670">Pyruvate</keyword>
<dbReference type="PROSITE" id="PS00370">
    <property type="entry name" value="PEP_ENZYMES_PHOS_SITE"/>
    <property type="match status" value="1"/>
</dbReference>
<dbReference type="InterPro" id="IPR015813">
    <property type="entry name" value="Pyrv/PenolPyrv_kinase-like_dom"/>
</dbReference>
<evidence type="ECO:0000256" key="13">
    <source>
        <dbReference type="ARBA" id="ARBA00033470"/>
    </source>
</evidence>
<evidence type="ECO:0000259" key="16">
    <source>
        <dbReference type="Pfam" id="PF00391"/>
    </source>
</evidence>
<evidence type="ECO:0000256" key="8">
    <source>
        <dbReference type="ARBA" id="ARBA00022723"/>
    </source>
</evidence>
<dbReference type="Pfam" id="PF01326">
    <property type="entry name" value="PPDK_N"/>
    <property type="match status" value="1"/>
</dbReference>
<comment type="similarity">
    <text evidence="4 15">Belongs to the PEP-utilizing enzyme family.</text>
</comment>
<keyword evidence="12 15" id="KW-0460">Magnesium</keyword>
<comment type="cofactor">
    <cofactor evidence="1 15">
        <name>Mg(2+)</name>
        <dbReference type="ChEBI" id="CHEBI:18420"/>
    </cofactor>
</comment>
<keyword evidence="7 15" id="KW-0808">Transferase</keyword>
<comment type="function">
    <text evidence="2 15">Catalyzes the phosphorylation of pyruvate to phosphoenolpyruvate.</text>
</comment>
<accession>A0A1W2DBF5</accession>
<evidence type="ECO:0000256" key="5">
    <source>
        <dbReference type="ARBA" id="ARBA00011996"/>
    </source>
</evidence>
<evidence type="ECO:0000256" key="6">
    <source>
        <dbReference type="ARBA" id="ARBA00021623"/>
    </source>
</evidence>
<dbReference type="SUPFAM" id="SSF56059">
    <property type="entry name" value="Glutathione synthetase ATP-binding domain-like"/>
    <property type="match status" value="1"/>
</dbReference>
<keyword evidence="8 15" id="KW-0479">Metal-binding</keyword>
<dbReference type="EMBL" id="FWYB01000006">
    <property type="protein sequence ID" value="SMC94849.1"/>
    <property type="molecule type" value="Genomic_DNA"/>
</dbReference>
<dbReference type="Proteomes" id="UP000192678">
    <property type="component" value="Unassembled WGS sequence"/>
</dbReference>
<dbReference type="SUPFAM" id="SSF52009">
    <property type="entry name" value="Phosphohistidine domain"/>
    <property type="match status" value="1"/>
</dbReference>
<dbReference type="InterPro" id="IPR023151">
    <property type="entry name" value="PEP_util_CS"/>
</dbReference>
<evidence type="ECO:0000256" key="12">
    <source>
        <dbReference type="ARBA" id="ARBA00022842"/>
    </source>
</evidence>
<evidence type="ECO:0000256" key="2">
    <source>
        <dbReference type="ARBA" id="ARBA00002988"/>
    </source>
</evidence>
<dbReference type="GO" id="GO:0005524">
    <property type="term" value="F:ATP binding"/>
    <property type="evidence" value="ECO:0007669"/>
    <property type="project" value="UniProtKB-KW"/>
</dbReference>
<dbReference type="PANTHER" id="PTHR43030">
    <property type="entry name" value="PHOSPHOENOLPYRUVATE SYNTHASE"/>
    <property type="match status" value="1"/>
</dbReference>
<evidence type="ECO:0000256" key="15">
    <source>
        <dbReference type="PIRNR" id="PIRNR000854"/>
    </source>
</evidence>
<dbReference type="EC" id="2.7.9.2" evidence="5 15"/>
<proteinExistence type="inferred from homology"/>
<dbReference type="SUPFAM" id="SSF51621">
    <property type="entry name" value="Phosphoenolpyruvate/pyruvate domain"/>
    <property type="match status" value="1"/>
</dbReference>
<evidence type="ECO:0000313" key="19">
    <source>
        <dbReference type="EMBL" id="SMC94849.1"/>
    </source>
</evidence>
<evidence type="ECO:0000256" key="3">
    <source>
        <dbReference type="ARBA" id="ARBA00004742"/>
    </source>
</evidence>
<evidence type="ECO:0000259" key="18">
    <source>
        <dbReference type="Pfam" id="PF02896"/>
    </source>
</evidence>